<organism evidence="2 3">
    <name type="scientific">Citricoccus muralis</name>
    <dbReference type="NCBI Taxonomy" id="169134"/>
    <lineage>
        <taxon>Bacteria</taxon>
        <taxon>Bacillati</taxon>
        <taxon>Actinomycetota</taxon>
        <taxon>Actinomycetes</taxon>
        <taxon>Micrococcales</taxon>
        <taxon>Micrococcaceae</taxon>
        <taxon>Citricoccus</taxon>
    </lineage>
</organism>
<reference evidence="2 3" key="1">
    <citation type="submission" date="2023-04" db="EMBL/GenBank/DDBJ databases">
        <title>Funneling lignin-derived compounds into biodiesel using alkali-halophilic Citricoccus sp. P2.</title>
        <authorList>
            <person name="Luo C.-B."/>
        </authorList>
    </citation>
    <scope>NUCLEOTIDE SEQUENCE [LARGE SCALE GENOMIC DNA]</scope>
    <source>
        <strain evidence="2 3">P2</strain>
    </source>
</reference>
<dbReference type="EMBL" id="CP121252">
    <property type="protein sequence ID" value="WFP15459.1"/>
    <property type="molecule type" value="Genomic_DNA"/>
</dbReference>
<dbReference type="RefSeq" id="WP_278156182.1">
    <property type="nucleotide sequence ID" value="NZ_CP121252.1"/>
</dbReference>
<proteinExistence type="predicted"/>
<evidence type="ECO:0000313" key="2">
    <source>
        <dbReference type="EMBL" id="WFP15459.1"/>
    </source>
</evidence>
<gene>
    <name evidence="2" type="ORF">P8192_08500</name>
</gene>
<name>A0ABY8H2V5_9MICC</name>
<sequence>MLFGRNRHVKAETVSLPENLRHLQETEDTAETPAQEGPFDRSTRPDVKGLLDLGALKVPVRAQVPVRLDVEESSKRIIGVTLTSNQSTLQVQAFAAPRTSGLWDEIRAEIVESIKKNDGAQAGEKEGRFGTEVLARIPAAMPDGKAGWRVARFIGVDGPRWFVRGVFGGKAAFSDEAAAELEDMFAQLVVHRGETPLPPRELLPLTPPANMKPLRRPDAESEAETVAPKSAAPMPKRGPEITEIR</sequence>
<evidence type="ECO:0000256" key="1">
    <source>
        <dbReference type="SAM" id="MobiDB-lite"/>
    </source>
</evidence>
<dbReference type="Pfam" id="PF12502">
    <property type="entry name" value="DUF3710"/>
    <property type="match status" value="1"/>
</dbReference>
<keyword evidence="3" id="KW-1185">Reference proteome</keyword>
<feature type="region of interest" description="Disordered" evidence="1">
    <location>
        <begin position="14"/>
        <end position="45"/>
    </location>
</feature>
<evidence type="ECO:0000313" key="3">
    <source>
        <dbReference type="Proteomes" id="UP001219037"/>
    </source>
</evidence>
<accession>A0ABY8H2V5</accession>
<dbReference type="Proteomes" id="UP001219037">
    <property type="component" value="Chromosome"/>
</dbReference>
<protein>
    <submittedName>
        <fullName evidence="2">DUF3710 domain-containing protein</fullName>
    </submittedName>
</protein>
<feature type="region of interest" description="Disordered" evidence="1">
    <location>
        <begin position="199"/>
        <end position="245"/>
    </location>
</feature>
<dbReference type="InterPro" id="IPR022183">
    <property type="entry name" value="DUF3710"/>
</dbReference>